<evidence type="ECO:0000313" key="2">
    <source>
        <dbReference type="Proteomes" id="UP000201636"/>
    </source>
</evidence>
<name>Q66009_9VIRU</name>
<accession>Q66009</accession>
<dbReference type="EMBL" id="M29963">
    <property type="protein sequence ID" value="AAA42898.1"/>
    <property type="molecule type" value="Genomic_DNA"/>
</dbReference>
<sequence>MTHTLNIPQFYSVPADFQIIRQDIGKYEYMHMVEPKITKGFVFVRTECPVLNTF</sequence>
<evidence type="ECO:0000313" key="1">
    <source>
        <dbReference type="EMBL" id="AAA42898.1"/>
    </source>
</evidence>
<protein>
    <submittedName>
        <fullName evidence="1">ORF5</fullName>
    </submittedName>
</protein>
<organism evidence="1 2">
    <name type="scientific">Coconut foliar decay alphasatellite 1</name>
    <dbReference type="NCBI Taxonomy" id="2161874"/>
    <lineage>
        <taxon>Viruses</taxon>
        <taxon>Viruses incertae sedis</taxon>
        <taxon>Alphasatellitidae</taxon>
        <taxon>Petromoalphasatellitinae</taxon>
        <taxon>Cocosatellite</taxon>
        <taxon>Cocosatellite cocos</taxon>
    </lineage>
</organism>
<dbReference type="Proteomes" id="UP000201636">
    <property type="component" value="Segment"/>
</dbReference>
<proteinExistence type="predicted"/>
<reference evidence="1 2" key="1">
    <citation type="journal article" date="1990" name="Virology">
        <title>Nucleotide sequence of a circular single-stranded DNA associated with coconut foliar decay virus.</title>
        <authorList>
            <person name="Rohde W."/>
            <person name="Randles J.W."/>
            <person name="Langridge P."/>
            <person name="Hanold D."/>
        </authorList>
    </citation>
    <scope>NUCLEOTIDE SEQUENCE [LARGE SCALE GENOMIC DNA]</scope>
</reference>
<keyword evidence="2" id="KW-1185">Reference proteome</keyword>